<proteinExistence type="predicted"/>
<accession>A4TFZ2</accession>
<dbReference type="KEGG" id="mgi:Mflv_5489"/>
<dbReference type="CDD" id="cd00093">
    <property type="entry name" value="HTH_XRE"/>
    <property type="match status" value="1"/>
</dbReference>
<protein>
    <submittedName>
        <fullName evidence="2">Helix-turn-helix domain protein</fullName>
    </submittedName>
</protein>
<dbReference type="AlphaFoldDB" id="A4TFZ2"/>
<keyword evidence="2" id="KW-0614">Plasmid</keyword>
<dbReference type="GO" id="GO:0003677">
    <property type="term" value="F:DNA binding"/>
    <property type="evidence" value="ECO:0007669"/>
    <property type="project" value="InterPro"/>
</dbReference>
<dbReference type="Gene3D" id="1.10.260.40">
    <property type="entry name" value="lambda repressor-like DNA-binding domains"/>
    <property type="match status" value="1"/>
</dbReference>
<evidence type="ECO:0000313" key="2">
    <source>
        <dbReference type="EMBL" id="ABP47950.1"/>
    </source>
</evidence>
<organism evidence="2">
    <name type="scientific">Mycolicibacterium gilvum (strain PYR-GCK)</name>
    <name type="common">Mycobacterium gilvum (strain PYR-GCK)</name>
    <dbReference type="NCBI Taxonomy" id="350054"/>
    <lineage>
        <taxon>Bacteria</taxon>
        <taxon>Bacillati</taxon>
        <taxon>Actinomycetota</taxon>
        <taxon>Actinomycetes</taxon>
        <taxon>Mycobacteriales</taxon>
        <taxon>Mycobacteriaceae</taxon>
        <taxon>Mycolicibacterium</taxon>
    </lineage>
</organism>
<dbReference type="EMBL" id="CP000657">
    <property type="protein sequence ID" value="ABP47950.1"/>
    <property type="molecule type" value="Genomic_DNA"/>
</dbReference>
<dbReference type="Pfam" id="PF01381">
    <property type="entry name" value="HTH_3"/>
    <property type="match status" value="1"/>
</dbReference>
<dbReference type="InterPro" id="IPR010982">
    <property type="entry name" value="Lambda_DNA-bd_dom_sf"/>
</dbReference>
<geneLocation type="plasmid" evidence="2">
    <name>pMFLV01</name>
</geneLocation>
<feature type="domain" description="HTH cro/C1-type" evidence="1">
    <location>
        <begin position="38"/>
        <end position="68"/>
    </location>
</feature>
<dbReference type="SUPFAM" id="SSF47413">
    <property type="entry name" value="lambda repressor-like DNA-binding domains"/>
    <property type="match status" value="1"/>
</dbReference>
<dbReference type="PROSITE" id="PS50943">
    <property type="entry name" value="HTH_CROC1"/>
    <property type="match status" value="1"/>
</dbReference>
<gene>
    <name evidence="2" type="ordered locus">Mflv_5489</name>
</gene>
<evidence type="ECO:0000259" key="1">
    <source>
        <dbReference type="PROSITE" id="PS50943"/>
    </source>
</evidence>
<dbReference type="HOGENOM" id="CLU_167539_0_0_11"/>
<reference evidence="2" key="1">
    <citation type="submission" date="2007-04" db="EMBL/GenBank/DDBJ databases">
        <title>Complete sequence of plasmid1 pMFLV01 of Mycobacterium gilvum PYR-GCK.</title>
        <authorList>
            <consortium name="US DOE Joint Genome Institute"/>
            <person name="Copeland A."/>
            <person name="Lucas S."/>
            <person name="Lapidus A."/>
            <person name="Barry K."/>
            <person name="Detter J.C."/>
            <person name="Glavina del Rio T."/>
            <person name="Hammon N."/>
            <person name="Israni S."/>
            <person name="Dalin E."/>
            <person name="Tice H."/>
            <person name="Pitluck S."/>
            <person name="Chain P."/>
            <person name="Malfatti S."/>
            <person name="Shin M."/>
            <person name="Vergez L."/>
            <person name="Schmutz J."/>
            <person name="Larimer F."/>
            <person name="Land M."/>
            <person name="Hauser L."/>
            <person name="Kyrpides N."/>
            <person name="Mikhailova N."/>
            <person name="Miller C."/>
            <person name="Richardson P."/>
        </authorList>
    </citation>
    <scope>NUCLEOTIDE SEQUENCE</scope>
    <source>
        <strain evidence="2">PYR-GCK</strain>
        <plasmid evidence="2">pMFLV01</plasmid>
    </source>
</reference>
<name>A4TFZ2_MYCGI</name>
<dbReference type="InterPro" id="IPR001387">
    <property type="entry name" value="Cro/C1-type_HTH"/>
</dbReference>
<sequence length="124" mass="13307">MRGNDRLAKALADPERRARVDVIRTQMRQADRAHKMGLAAVRQAANLTQVELANRMGIGQAALSGLENREDLLLSTLASYLEAVGARDVMITARLGDNVVELALSSGDIEHAASVATDPPTQAF</sequence>
<dbReference type="SMART" id="SM00530">
    <property type="entry name" value="HTH_XRE"/>
    <property type="match status" value="1"/>
</dbReference>